<keyword evidence="4" id="KW-1185">Reference proteome</keyword>
<dbReference type="HOGENOM" id="CLU_010194_44_3_11"/>
<dbReference type="InterPro" id="IPR002347">
    <property type="entry name" value="SDR_fam"/>
</dbReference>
<dbReference type="PRINTS" id="PR00081">
    <property type="entry name" value="GDHRDH"/>
</dbReference>
<dbReference type="SUPFAM" id="SSF51735">
    <property type="entry name" value="NAD(P)-binding Rossmann-fold domains"/>
    <property type="match status" value="1"/>
</dbReference>
<evidence type="ECO:0000313" key="4">
    <source>
        <dbReference type="Proteomes" id="UP000009236"/>
    </source>
</evidence>
<dbReference type="Proteomes" id="UP000009236">
    <property type="component" value="Chromosome"/>
</dbReference>
<keyword evidence="2" id="KW-0560">Oxidoreductase</keyword>
<comment type="similarity">
    <text evidence="1">Belongs to the short-chain dehydrogenases/reductases (SDR) family.</text>
</comment>
<dbReference type="AlphaFoldDB" id="F6FVY5"/>
<dbReference type="STRING" id="743718.Isova_1705"/>
<protein>
    <submittedName>
        <fullName evidence="3">Short-chain dehydrogenase/reductase SDR</fullName>
    </submittedName>
</protein>
<dbReference type="EMBL" id="CP002810">
    <property type="protein sequence ID" value="AEG44455.1"/>
    <property type="molecule type" value="Genomic_DNA"/>
</dbReference>
<evidence type="ECO:0000256" key="2">
    <source>
        <dbReference type="ARBA" id="ARBA00023002"/>
    </source>
</evidence>
<dbReference type="Gene3D" id="3.40.50.720">
    <property type="entry name" value="NAD(P)-binding Rossmann-like Domain"/>
    <property type="match status" value="1"/>
</dbReference>
<evidence type="ECO:0000256" key="1">
    <source>
        <dbReference type="ARBA" id="ARBA00006484"/>
    </source>
</evidence>
<dbReference type="GO" id="GO:0016491">
    <property type="term" value="F:oxidoreductase activity"/>
    <property type="evidence" value="ECO:0007669"/>
    <property type="project" value="UniProtKB-KW"/>
</dbReference>
<dbReference type="KEGG" id="iva:Isova_1705"/>
<dbReference type="RefSeq" id="WP_013838847.1">
    <property type="nucleotide sequence ID" value="NC_015588.1"/>
</dbReference>
<sequence>MPDSTVVITGATSGLGLHTARRLAQRGWHVVMGHRDAARGAAAAEDVRRRVPGARVEAMHIDLAALRSVSRAVELLRDGGAPRPPLRAIVANGAVQVVDGVRTSADGYELTFATNHLGHHHLVTSLLDHLGPAARVVVVSSGTHWGPERALGFPGPRWRDPVELADPRRADASATAGRVRYATSKLANLLFVRELARRSAGRRIAANAFDPGLMPGTALARDYAPAARAAYRLLAPAVAALVPGAGTARRSSATLADMVDSRRFEGVTGAYVAGRTLAESSPLSHSADEARLLWEASRALVERALAGAGPALDGAPTGA</sequence>
<organism evidence="4">
    <name type="scientific">Isoptericola variabilis (strain 225)</name>
    <dbReference type="NCBI Taxonomy" id="743718"/>
    <lineage>
        <taxon>Bacteria</taxon>
        <taxon>Bacillati</taxon>
        <taxon>Actinomycetota</taxon>
        <taxon>Actinomycetes</taxon>
        <taxon>Micrococcales</taxon>
        <taxon>Promicromonosporaceae</taxon>
        <taxon>Isoptericola</taxon>
    </lineage>
</organism>
<accession>F6FVY5</accession>
<reference evidence="3 4" key="1">
    <citation type="submission" date="2011-05" db="EMBL/GenBank/DDBJ databases">
        <title>Complete sequence of Isoptericola variabilis 225.</title>
        <authorList>
            <consortium name="US DOE Joint Genome Institute"/>
            <person name="Lucas S."/>
            <person name="Han J."/>
            <person name="Lapidus A."/>
            <person name="Cheng J.-F."/>
            <person name="Goodwin L."/>
            <person name="Pitluck S."/>
            <person name="Peters L."/>
            <person name="Mikhailova N."/>
            <person name="Zeytun A."/>
            <person name="Han C."/>
            <person name="Tapia R."/>
            <person name="Land M."/>
            <person name="Hauser L."/>
            <person name="Kyrpides N."/>
            <person name="Ivanova N."/>
            <person name="Pagani I."/>
            <person name="Siebers A."/>
            <person name="Allgaier M."/>
            <person name="Thelen M."/>
            <person name="Hugenholtz P."/>
            <person name="Gladden J."/>
            <person name="Woyke T."/>
        </authorList>
    </citation>
    <scope>NUCLEOTIDE SEQUENCE [LARGE SCALE GENOMIC DNA]</scope>
    <source>
        <strain evidence="4">225</strain>
    </source>
</reference>
<proteinExistence type="inferred from homology"/>
<dbReference type="InterPro" id="IPR036291">
    <property type="entry name" value="NAD(P)-bd_dom_sf"/>
</dbReference>
<dbReference type="eggNOG" id="COG1028">
    <property type="taxonomic scope" value="Bacteria"/>
</dbReference>
<gene>
    <name evidence="3" type="ordered locus">Isova_1705</name>
</gene>
<dbReference type="Pfam" id="PF00106">
    <property type="entry name" value="adh_short"/>
    <property type="match status" value="1"/>
</dbReference>
<dbReference type="PANTHER" id="PTHR24320">
    <property type="entry name" value="RETINOL DEHYDROGENASE"/>
    <property type="match status" value="1"/>
</dbReference>
<dbReference type="PANTHER" id="PTHR24320:SF148">
    <property type="entry name" value="NAD(P)-BINDING ROSSMANN-FOLD SUPERFAMILY PROTEIN"/>
    <property type="match status" value="1"/>
</dbReference>
<name>F6FVY5_ISOV2</name>
<evidence type="ECO:0000313" key="3">
    <source>
        <dbReference type="EMBL" id="AEG44455.1"/>
    </source>
</evidence>